<accession>A0A4Y2J957</accession>
<evidence type="ECO:0000256" key="1">
    <source>
        <dbReference type="SAM" id="MobiDB-lite"/>
    </source>
</evidence>
<dbReference type="EMBL" id="BGPR01003315">
    <property type="protein sequence ID" value="GBM86464.1"/>
    <property type="molecule type" value="Genomic_DNA"/>
</dbReference>
<feature type="compositionally biased region" description="Polar residues" evidence="1">
    <location>
        <begin position="145"/>
        <end position="154"/>
    </location>
</feature>
<reference evidence="2 3" key="1">
    <citation type="journal article" date="2019" name="Sci. Rep.">
        <title>Orb-weaving spider Araneus ventricosus genome elucidates the spidroin gene catalogue.</title>
        <authorList>
            <person name="Kono N."/>
            <person name="Nakamura H."/>
            <person name="Ohtoshi R."/>
            <person name="Moran D.A.P."/>
            <person name="Shinohara A."/>
            <person name="Yoshida Y."/>
            <person name="Fujiwara M."/>
            <person name="Mori M."/>
            <person name="Tomita M."/>
            <person name="Arakawa K."/>
        </authorList>
    </citation>
    <scope>NUCLEOTIDE SEQUENCE [LARGE SCALE GENOMIC DNA]</scope>
</reference>
<keyword evidence="3" id="KW-1185">Reference proteome</keyword>
<dbReference type="AlphaFoldDB" id="A0A4Y2J957"/>
<comment type="caution">
    <text evidence="2">The sequence shown here is derived from an EMBL/GenBank/DDBJ whole genome shotgun (WGS) entry which is preliminary data.</text>
</comment>
<organism evidence="2 3">
    <name type="scientific">Araneus ventricosus</name>
    <name type="common">Orbweaver spider</name>
    <name type="synonym">Epeira ventricosa</name>
    <dbReference type="NCBI Taxonomy" id="182803"/>
    <lineage>
        <taxon>Eukaryota</taxon>
        <taxon>Metazoa</taxon>
        <taxon>Ecdysozoa</taxon>
        <taxon>Arthropoda</taxon>
        <taxon>Chelicerata</taxon>
        <taxon>Arachnida</taxon>
        <taxon>Araneae</taxon>
        <taxon>Araneomorphae</taxon>
        <taxon>Entelegynae</taxon>
        <taxon>Araneoidea</taxon>
        <taxon>Araneidae</taxon>
        <taxon>Araneus</taxon>
    </lineage>
</organism>
<gene>
    <name evidence="2" type="ORF">AVEN_165044_1</name>
</gene>
<name>A0A4Y2J957_ARAVE</name>
<protein>
    <submittedName>
        <fullName evidence="2">Uncharacterized protein</fullName>
    </submittedName>
</protein>
<evidence type="ECO:0000313" key="3">
    <source>
        <dbReference type="Proteomes" id="UP000499080"/>
    </source>
</evidence>
<evidence type="ECO:0000313" key="2">
    <source>
        <dbReference type="EMBL" id="GBM86464.1"/>
    </source>
</evidence>
<dbReference type="OrthoDB" id="7890494at2759"/>
<feature type="region of interest" description="Disordered" evidence="1">
    <location>
        <begin position="110"/>
        <end position="166"/>
    </location>
</feature>
<dbReference type="Proteomes" id="UP000499080">
    <property type="component" value="Unassembled WGS sequence"/>
</dbReference>
<proteinExistence type="predicted"/>
<sequence length="190" mass="20907">MFTRKEKDVTSPNNIQFTFQISCAVAFVMETEHYACCDAMFHGSLGSWWLGGKVLSSRTENCMFENTFNRRTCKQAKQNSAASYVNGTAEPETNITSYANGLAAELSLPVKKSRSRSSGPEEIPVPYPPSGLDDIWSDSEDADTLPQTDESCSDFSVDVGPQPFSQRELKDLVRNLGLSKDGTELLGSKL</sequence>